<dbReference type="EMBL" id="PNBA02000007">
    <property type="protein sequence ID" value="KAG6419349.1"/>
    <property type="molecule type" value="Genomic_DNA"/>
</dbReference>
<keyword evidence="2" id="KW-0677">Repeat</keyword>
<dbReference type="Pfam" id="PF00400">
    <property type="entry name" value="WD40"/>
    <property type="match status" value="2"/>
</dbReference>
<comment type="caution">
    <text evidence="5">The sequence shown here is derived from an EMBL/GenBank/DDBJ whole genome shotgun (WGS) entry which is preliminary data.</text>
</comment>
<dbReference type="PANTHER" id="PTHR44675">
    <property type="entry name" value="PAK1 INTERACTING PROTEIN 1"/>
    <property type="match status" value="1"/>
</dbReference>
<evidence type="ECO:0000256" key="4">
    <source>
        <dbReference type="SAM" id="MobiDB-lite"/>
    </source>
</evidence>
<proteinExistence type="predicted"/>
<evidence type="ECO:0008006" key="7">
    <source>
        <dbReference type="Google" id="ProtNLM"/>
    </source>
</evidence>
<dbReference type="Gene3D" id="2.130.10.10">
    <property type="entry name" value="YVTN repeat-like/Quinoprotein amine dehydrogenase"/>
    <property type="match status" value="1"/>
</dbReference>
<accession>A0A8X8XV26</accession>
<dbReference type="PROSITE" id="PS00678">
    <property type="entry name" value="WD_REPEATS_1"/>
    <property type="match status" value="1"/>
</dbReference>
<dbReference type="AlphaFoldDB" id="A0A8X8XV26"/>
<reference evidence="5" key="1">
    <citation type="submission" date="2018-01" db="EMBL/GenBank/DDBJ databases">
        <authorList>
            <person name="Mao J.F."/>
        </authorList>
    </citation>
    <scope>NUCLEOTIDE SEQUENCE</scope>
    <source>
        <strain evidence="5">Huo1</strain>
        <tissue evidence="5">Leaf</tissue>
    </source>
</reference>
<evidence type="ECO:0000256" key="2">
    <source>
        <dbReference type="ARBA" id="ARBA00022737"/>
    </source>
</evidence>
<feature type="repeat" description="WD" evidence="3">
    <location>
        <begin position="327"/>
        <end position="342"/>
    </location>
</feature>
<organism evidence="5">
    <name type="scientific">Salvia splendens</name>
    <name type="common">Scarlet sage</name>
    <dbReference type="NCBI Taxonomy" id="180675"/>
    <lineage>
        <taxon>Eukaryota</taxon>
        <taxon>Viridiplantae</taxon>
        <taxon>Streptophyta</taxon>
        <taxon>Embryophyta</taxon>
        <taxon>Tracheophyta</taxon>
        <taxon>Spermatophyta</taxon>
        <taxon>Magnoliopsida</taxon>
        <taxon>eudicotyledons</taxon>
        <taxon>Gunneridae</taxon>
        <taxon>Pentapetalae</taxon>
        <taxon>asterids</taxon>
        <taxon>lamiids</taxon>
        <taxon>Lamiales</taxon>
        <taxon>Lamiaceae</taxon>
        <taxon>Nepetoideae</taxon>
        <taxon>Mentheae</taxon>
        <taxon>Salviinae</taxon>
        <taxon>Salvia</taxon>
        <taxon>Salvia subgen. Calosphace</taxon>
        <taxon>core Calosphace</taxon>
    </lineage>
</organism>
<dbReference type="InterPro" id="IPR019775">
    <property type="entry name" value="WD40_repeat_CS"/>
</dbReference>
<dbReference type="InterPro" id="IPR015943">
    <property type="entry name" value="WD40/YVTN_repeat-like_dom_sf"/>
</dbReference>
<protein>
    <recommendedName>
        <fullName evidence="7">Protein MAK11</fullName>
    </recommendedName>
</protein>
<keyword evidence="6" id="KW-1185">Reference proteome</keyword>
<keyword evidence="1 3" id="KW-0853">WD repeat</keyword>
<evidence type="ECO:0000256" key="1">
    <source>
        <dbReference type="ARBA" id="ARBA00022574"/>
    </source>
</evidence>
<name>A0A8X8XV26_SALSN</name>
<dbReference type="InterPro" id="IPR001680">
    <property type="entry name" value="WD40_rpt"/>
</dbReference>
<dbReference type="PANTHER" id="PTHR44675:SF1">
    <property type="entry name" value="P21-ACTIVATED PROTEIN KINASE-INTERACTING PROTEIN 1"/>
    <property type="match status" value="1"/>
</dbReference>
<evidence type="ECO:0000256" key="3">
    <source>
        <dbReference type="PROSITE-ProRule" id="PRU00221"/>
    </source>
</evidence>
<evidence type="ECO:0000313" key="6">
    <source>
        <dbReference type="Proteomes" id="UP000298416"/>
    </source>
</evidence>
<dbReference type="InterPro" id="IPR051959">
    <property type="entry name" value="PAK1-Kinase_Regulator"/>
</dbReference>
<dbReference type="SUPFAM" id="SSF50978">
    <property type="entry name" value="WD40 repeat-like"/>
    <property type="match status" value="1"/>
</dbReference>
<dbReference type="PROSITE" id="PS50082">
    <property type="entry name" value="WD_REPEATS_2"/>
    <property type="match status" value="1"/>
</dbReference>
<feature type="region of interest" description="Disordered" evidence="4">
    <location>
        <begin position="370"/>
        <end position="390"/>
    </location>
</feature>
<dbReference type="InterPro" id="IPR036322">
    <property type="entry name" value="WD40_repeat_dom_sf"/>
</dbReference>
<sequence length="390" mass="41443">MSSQRPIGNKAAKNKGKAKATSSQNPTPIATLTSVVGHAYAELVAAANQRTILAFGRQTLLLCYCTTYMPASTSYVPFSLPPLFSLYVERRPICAAAACATSSSSSSSASADLTALLYLHTMSSKGRVNGWEIHSITADALGLVGQKPLVYFLAVADADGSVSIYDADPFVLLKSVKIHKKSINSMSVHPSGKIALTVGHDQCMALVNLVRGRRSFYCKIGKEASLVQFDESGDRFSMVVDEKVSIHEAEDAKLIVELDNTKKVLCAASGANGILYTGGEDRNISAWDTASGKLAYSIENAHAARVKGIVVLSKSSADSRADNPYIVASASSDGVIRVWDVRKAADGKPLSEVHTKSRLTCLAGSSIRSLKLPPNEKPNTDENLDAAVES</sequence>
<reference evidence="5" key="2">
    <citation type="submission" date="2020-08" db="EMBL/GenBank/DDBJ databases">
        <title>Plant Genome Project.</title>
        <authorList>
            <person name="Zhang R.-G."/>
        </authorList>
    </citation>
    <scope>NUCLEOTIDE SEQUENCE</scope>
    <source>
        <strain evidence="5">Huo1</strain>
        <tissue evidence="5">Leaf</tissue>
    </source>
</reference>
<dbReference type="Proteomes" id="UP000298416">
    <property type="component" value="Unassembled WGS sequence"/>
</dbReference>
<feature type="region of interest" description="Disordered" evidence="4">
    <location>
        <begin position="1"/>
        <end position="25"/>
    </location>
</feature>
<dbReference type="SMART" id="SM00320">
    <property type="entry name" value="WD40"/>
    <property type="match status" value="4"/>
</dbReference>
<evidence type="ECO:0000313" key="5">
    <source>
        <dbReference type="EMBL" id="KAG6419349.1"/>
    </source>
</evidence>
<gene>
    <name evidence="5" type="ORF">SASPL_121569</name>
</gene>